<dbReference type="PANTHER" id="PTHR30566:SF25">
    <property type="entry name" value="INNER MEMBRANE PROTEIN"/>
    <property type="match status" value="1"/>
</dbReference>
<dbReference type="PANTHER" id="PTHR30566">
    <property type="entry name" value="YNAI-RELATED MECHANOSENSITIVE ION CHANNEL"/>
    <property type="match status" value="1"/>
</dbReference>
<feature type="transmembrane region" description="Helical" evidence="7">
    <location>
        <begin position="17"/>
        <end position="34"/>
    </location>
</feature>
<feature type="domain" description="Mechanosensitive ion channel transmembrane helices 2/3" evidence="10">
    <location>
        <begin position="142"/>
        <end position="178"/>
    </location>
</feature>
<accession>A0A364RHE5</accession>
<dbReference type="OrthoDB" id="9809206at2"/>
<dbReference type="GO" id="GO:0008381">
    <property type="term" value="F:mechanosensitive monoatomic ion channel activity"/>
    <property type="evidence" value="ECO:0007669"/>
    <property type="project" value="UniProtKB-ARBA"/>
</dbReference>
<dbReference type="Proteomes" id="UP000251692">
    <property type="component" value="Unassembled WGS sequence"/>
</dbReference>
<reference evidence="11 12" key="1">
    <citation type="submission" date="2018-06" db="EMBL/GenBank/DDBJ databases">
        <authorList>
            <person name="Liu Z.-W."/>
        </authorList>
    </citation>
    <scope>NUCLEOTIDE SEQUENCE [LARGE SCALE GENOMIC DNA]</scope>
    <source>
        <strain evidence="11 12">2b14</strain>
    </source>
</reference>
<organism evidence="11 12">
    <name type="scientific">Pontibacter arcticus</name>
    <dbReference type="NCBI Taxonomy" id="2080288"/>
    <lineage>
        <taxon>Bacteria</taxon>
        <taxon>Pseudomonadati</taxon>
        <taxon>Bacteroidota</taxon>
        <taxon>Cytophagia</taxon>
        <taxon>Cytophagales</taxon>
        <taxon>Hymenobacteraceae</taxon>
        <taxon>Pontibacter</taxon>
    </lineage>
</organism>
<comment type="similarity">
    <text evidence="2">Belongs to the MscS (TC 1.A.23) family.</text>
</comment>
<evidence type="ECO:0000256" key="3">
    <source>
        <dbReference type="ARBA" id="ARBA00022475"/>
    </source>
</evidence>
<dbReference type="SUPFAM" id="SSF50182">
    <property type="entry name" value="Sm-like ribonucleoproteins"/>
    <property type="match status" value="1"/>
</dbReference>
<dbReference type="SUPFAM" id="SSF82861">
    <property type="entry name" value="Mechanosensitive channel protein MscS (YggB), transmembrane region"/>
    <property type="match status" value="1"/>
</dbReference>
<comment type="subcellular location">
    <subcellularLocation>
        <location evidence="1">Cell membrane</location>
        <topology evidence="1">Multi-pass membrane protein</topology>
    </subcellularLocation>
</comment>
<keyword evidence="5 7" id="KW-1133">Transmembrane helix</keyword>
<dbReference type="InterPro" id="IPR010920">
    <property type="entry name" value="LSM_dom_sf"/>
</dbReference>
<gene>
    <name evidence="11" type="ORF">DP923_01220</name>
</gene>
<dbReference type="InterPro" id="IPR011066">
    <property type="entry name" value="MscS_channel_C_sf"/>
</dbReference>
<dbReference type="Gene3D" id="2.30.30.60">
    <property type="match status" value="1"/>
</dbReference>
<dbReference type="Gene3D" id="3.30.70.100">
    <property type="match status" value="1"/>
</dbReference>
<feature type="transmembrane region" description="Helical" evidence="7">
    <location>
        <begin position="89"/>
        <end position="119"/>
    </location>
</feature>
<feature type="transmembrane region" description="Helical" evidence="7">
    <location>
        <begin position="131"/>
        <end position="151"/>
    </location>
</feature>
<keyword evidence="6 7" id="KW-0472">Membrane</keyword>
<evidence type="ECO:0000256" key="6">
    <source>
        <dbReference type="ARBA" id="ARBA00023136"/>
    </source>
</evidence>
<dbReference type="Pfam" id="PF21082">
    <property type="entry name" value="MS_channel_3rd"/>
    <property type="match status" value="1"/>
</dbReference>
<evidence type="ECO:0000259" key="8">
    <source>
        <dbReference type="Pfam" id="PF00924"/>
    </source>
</evidence>
<evidence type="ECO:0000256" key="2">
    <source>
        <dbReference type="ARBA" id="ARBA00008017"/>
    </source>
</evidence>
<dbReference type="InterPro" id="IPR049142">
    <property type="entry name" value="MS_channel_1st"/>
</dbReference>
<dbReference type="EMBL" id="QMDV01000001">
    <property type="protein sequence ID" value="RAU83721.1"/>
    <property type="molecule type" value="Genomic_DNA"/>
</dbReference>
<feature type="domain" description="Mechanosensitive ion channel MscS C-terminal" evidence="9">
    <location>
        <begin position="252"/>
        <end position="337"/>
    </location>
</feature>
<sequence>MNDLLNRIYFHNTIQDYLIALTIIILGTLIIKIFKRYALTRLEKWTESTKTSFDNYIVKSVERFGIPILYVGVIYAGLFYLNLPARLNTLLASATTVAVTILVIRFISSTILLIIRAYLRRKHPGSANVNELGAIQLVVSGVIWFLGLGFLLDNLGYDLTAIIAGLGIGGIAVALAAQNILGDLFNYFVIFLDKPFEVGDYIAVGDKSGTIEHIGVKTTRLKSLTGEQLIIANSDLTSSRIHNFKRMEKRRIVFKIGVTYQTSHEDLQKIPDLLKSIVESQNPVLFDRAHFVSFGDSSLDFEVVYNVLSSEYNKYMDIQQAINLGIFKKFEQLGIEMAYPTRTLFVVNQEQETEEATNLRSFGSRTM</sequence>
<keyword evidence="12" id="KW-1185">Reference proteome</keyword>
<reference evidence="11 12" key="2">
    <citation type="submission" date="2018-07" db="EMBL/GenBank/DDBJ databases">
        <title>Pontibacter sp. 2b14 genomic sequence and assembly.</title>
        <authorList>
            <person name="Du Z.-J."/>
        </authorList>
    </citation>
    <scope>NUCLEOTIDE SEQUENCE [LARGE SCALE GENOMIC DNA]</scope>
    <source>
        <strain evidence="11 12">2b14</strain>
    </source>
</reference>
<evidence type="ECO:0000259" key="10">
    <source>
        <dbReference type="Pfam" id="PF21088"/>
    </source>
</evidence>
<feature type="transmembrane region" description="Helical" evidence="7">
    <location>
        <begin position="64"/>
        <end position="83"/>
    </location>
</feature>
<dbReference type="AlphaFoldDB" id="A0A364RHE5"/>
<dbReference type="RefSeq" id="WP_112303759.1">
    <property type="nucleotide sequence ID" value="NZ_QMDV01000001.1"/>
</dbReference>
<proteinExistence type="inferred from homology"/>
<dbReference type="GO" id="GO:0005886">
    <property type="term" value="C:plasma membrane"/>
    <property type="evidence" value="ECO:0007669"/>
    <property type="project" value="UniProtKB-SubCell"/>
</dbReference>
<evidence type="ECO:0000256" key="7">
    <source>
        <dbReference type="SAM" id="Phobius"/>
    </source>
</evidence>
<feature type="domain" description="Mechanosensitive ion channel MscS" evidence="8">
    <location>
        <begin position="179"/>
        <end position="246"/>
    </location>
</feature>
<dbReference type="Pfam" id="PF21088">
    <property type="entry name" value="MS_channel_1st"/>
    <property type="match status" value="1"/>
</dbReference>
<evidence type="ECO:0000256" key="5">
    <source>
        <dbReference type="ARBA" id="ARBA00022989"/>
    </source>
</evidence>
<dbReference type="InterPro" id="IPR049278">
    <property type="entry name" value="MS_channel_C"/>
</dbReference>
<evidence type="ECO:0000259" key="9">
    <source>
        <dbReference type="Pfam" id="PF21082"/>
    </source>
</evidence>
<protein>
    <submittedName>
        <fullName evidence="11">Mechanosensitive ion channel family protein</fullName>
    </submittedName>
</protein>
<dbReference type="InterPro" id="IPR006685">
    <property type="entry name" value="MscS_channel_2nd"/>
</dbReference>
<dbReference type="SUPFAM" id="SSF82689">
    <property type="entry name" value="Mechanosensitive channel protein MscS (YggB), C-terminal domain"/>
    <property type="match status" value="1"/>
</dbReference>
<feature type="transmembrane region" description="Helical" evidence="7">
    <location>
        <begin position="157"/>
        <end position="177"/>
    </location>
</feature>
<dbReference type="InterPro" id="IPR011014">
    <property type="entry name" value="MscS_channel_TM-2"/>
</dbReference>
<evidence type="ECO:0000313" key="11">
    <source>
        <dbReference type="EMBL" id="RAU83721.1"/>
    </source>
</evidence>
<name>A0A364RHE5_9BACT</name>
<dbReference type="Pfam" id="PF00924">
    <property type="entry name" value="MS_channel_2nd"/>
    <property type="match status" value="1"/>
</dbReference>
<keyword evidence="4 7" id="KW-0812">Transmembrane</keyword>
<evidence type="ECO:0000313" key="12">
    <source>
        <dbReference type="Proteomes" id="UP000251692"/>
    </source>
</evidence>
<keyword evidence="3" id="KW-1003">Cell membrane</keyword>
<dbReference type="InterPro" id="IPR023408">
    <property type="entry name" value="MscS_beta-dom_sf"/>
</dbReference>
<comment type="caution">
    <text evidence="11">The sequence shown here is derived from an EMBL/GenBank/DDBJ whole genome shotgun (WGS) entry which is preliminary data.</text>
</comment>
<evidence type="ECO:0000256" key="1">
    <source>
        <dbReference type="ARBA" id="ARBA00004651"/>
    </source>
</evidence>
<evidence type="ECO:0000256" key="4">
    <source>
        <dbReference type="ARBA" id="ARBA00022692"/>
    </source>
</evidence>
<dbReference type="Gene3D" id="1.10.287.1260">
    <property type="match status" value="1"/>
</dbReference>